<keyword evidence="4" id="KW-1185">Reference proteome</keyword>
<name>A0A6N9YKB9_9ACTN</name>
<feature type="coiled-coil region" evidence="1">
    <location>
        <begin position="174"/>
        <end position="227"/>
    </location>
</feature>
<reference evidence="3 4" key="1">
    <citation type="submission" date="2020-02" db="EMBL/GenBank/DDBJ databases">
        <authorList>
            <person name="Li X.-J."/>
            <person name="Feng X.-M."/>
        </authorList>
    </citation>
    <scope>NUCLEOTIDE SEQUENCE [LARGE SCALE GENOMIC DNA]</scope>
    <source>
        <strain evidence="3 4">CGMCC 4.7225</strain>
    </source>
</reference>
<dbReference type="InterPro" id="IPR002477">
    <property type="entry name" value="Peptidoglycan-bd-like"/>
</dbReference>
<dbReference type="InterPro" id="IPR036365">
    <property type="entry name" value="PGBD-like_sf"/>
</dbReference>
<evidence type="ECO:0000313" key="3">
    <source>
        <dbReference type="EMBL" id="NED95385.1"/>
    </source>
</evidence>
<accession>A0A6N9YKB9</accession>
<dbReference type="SUPFAM" id="SSF47090">
    <property type="entry name" value="PGBD-like"/>
    <property type="match status" value="1"/>
</dbReference>
<dbReference type="RefSeq" id="WP_163818109.1">
    <property type="nucleotide sequence ID" value="NZ_JAAGOB010000004.1"/>
</dbReference>
<evidence type="ECO:0000256" key="1">
    <source>
        <dbReference type="SAM" id="Coils"/>
    </source>
</evidence>
<evidence type="ECO:0000259" key="2">
    <source>
        <dbReference type="Pfam" id="PF01471"/>
    </source>
</evidence>
<sequence length="482" mass="49599">MGIAVAALASGVFAGTRITSPEEAAARTAPPEASDVTVPVERRVLESAVIARGDASYTGAVDVELQFPGLETTPVVTGQVPKVGDKVGRGDVILEIIGRPVIALGGDIPMYRTLRPGMSGPDVKQLEKALDKLGLDPGTVDDVYTNTTGNAVASLFEDAGYEPPAPDPEIQAALDAADDAVRSAEDDVANAEAMLASASAGPGNAEKIAAQNDVDQAARALQQAKEDGDRPAVADAEAQLKLAKANQEDLLKGPDTSGERAALNAARKRLADAQSDRDAAAAEAGTPLPASEVVFVPSLPRRVDAVNVKRGQEADGAVMSISGADMVVTANVDAAARELLAEDMEAVLELPNGDEVTAPITEIREASDDESTYDVVLTPEDLSTEQVDALRSANIRLTIPVANTDGEVLAVPLAALTAGPSGEARVEVQRPAGDDGVATELVEVEVGLTANGYAEIEPVDGSVDEGDLVVVGREAPADDNDE</sequence>
<dbReference type="Proteomes" id="UP000469185">
    <property type="component" value="Unassembled WGS sequence"/>
</dbReference>
<dbReference type="EMBL" id="JAAGOB010000004">
    <property type="protein sequence ID" value="NED95385.1"/>
    <property type="molecule type" value="Genomic_DNA"/>
</dbReference>
<dbReference type="Gene3D" id="2.40.420.20">
    <property type="match status" value="1"/>
</dbReference>
<dbReference type="InterPro" id="IPR036366">
    <property type="entry name" value="PGBDSf"/>
</dbReference>
<proteinExistence type="predicted"/>
<dbReference type="AlphaFoldDB" id="A0A6N9YKB9"/>
<evidence type="ECO:0000313" key="4">
    <source>
        <dbReference type="Proteomes" id="UP000469185"/>
    </source>
</evidence>
<gene>
    <name evidence="3" type="ORF">G1H11_08665</name>
</gene>
<dbReference type="Gene3D" id="1.10.101.10">
    <property type="entry name" value="PGBD-like superfamily/PGBD"/>
    <property type="match status" value="1"/>
</dbReference>
<dbReference type="Pfam" id="PF01471">
    <property type="entry name" value="PG_binding_1"/>
    <property type="match status" value="1"/>
</dbReference>
<protein>
    <submittedName>
        <fullName evidence="3">Peptidoglycan-binding protein</fullName>
    </submittedName>
</protein>
<organism evidence="3 4">
    <name type="scientific">Phytoactinopolyspora alkaliphila</name>
    <dbReference type="NCBI Taxonomy" id="1783498"/>
    <lineage>
        <taxon>Bacteria</taxon>
        <taxon>Bacillati</taxon>
        <taxon>Actinomycetota</taxon>
        <taxon>Actinomycetes</taxon>
        <taxon>Jiangellales</taxon>
        <taxon>Jiangellaceae</taxon>
        <taxon>Phytoactinopolyspora</taxon>
    </lineage>
</organism>
<comment type="caution">
    <text evidence="3">The sequence shown here is derived from an EMBL/GenBank/DDBJ whole genome shotgun (WGS) entry which is preliminary data.</text>
</comment>
<keyword evidence="1" id="KW-0175">Coiled coil</keyword>
<feature type="domain" description="Peptidoglycan binding-like" evidence="2">
    <location>
        <begin position="119"/>
        <end position="153"/>
    </location>
</feature>